<protein>
    <submittedName>
        <fullName evidence="2">Uncharacterized protein</fullName>
    </submittedName>
</protein>
<name>A0A4C1V4M8_EUMVA</name>
<evidence type="ECO:0000313" key="3">
    <source>
        <dbReference type="Proteomes" id="UP000299102"/>
    </source>
</evidence>
<organism evidence="2 3">
    <name type="scientific">Eumeta variegata</name>
    <name type="common">Bagworm moth</name>
    <name type="synonym">Eumeta japonica</name>
    <dbReference type="NCBI Taxonomy" id="151549"/>
    <lineage>
        <taxon>Eukaryota</taxon>
        <taxon>Metazoa</taxon>
        <taxon>Ecdysozoa</taxon>
        <taxon>Arthropoda</taxon>
        <taxon>Hexapoda</taxon>
        <taxon>Insecta</taxon>
        <taxon>Pterygota</taxon>
        <taxon>Neoptera</taxon>
        <taxon>Endopterygota</taxon>
        <taxon>Lepidoptera</taxon>
        <taxon>Glossata</taxon>
        <taxon>Ditrysia</taxon>
        <taxon>Tineoidea</taxon>
        <taxon>Psychidae</taxon>
        <taxon>Oiketicinae</taxon>
        <taxon>Eumeta</taxon>
    </lineage>
</organism>
<evidence type="ECO:0000313" key="2">
    <source>
        <dbReference type="EMBL" id="GBP33741.1"/>
    </source>
</evidence>
<accession>A0A4C1V4M8</accession>
<gene>
    <name evidence="2" type="ORF">EVAR_17069_1</name>
</gene>
<dbReference type="Proteomes" id="UP000299102">
    <property type="component" value="Unassembled WGS sequence"/>
</dbReference>
<keyword evidence="3" id="KW-1185">Reference proteome</keyword>
<dbReference type="EMBL" id="BGZK01000278">
    <property type="protein sequence ID" value="GBP33741.1"/>
    <property type="molecule type" value="Genomic_DNA"/>
</dbReference>
<reference evidence="2 3" key="1">
    <citation type="journal article" date="2019" name="Commun. Biol.">
        <title>The bagworm genome reveals a unique fibroin gene that provides high tensile strength.</title>
        <authorList>
            <person name="Kono N."/>
            <person name="Nakamura H."/>
            <person name="Ohtoshi R."/>
            <person name="Tomita M."/>
            <person name="Numata K."/>
            <person name="Arakawa K."/>
        </authorList>
    </citation>
    <scope>NUCLEOTIDE SEQUENCE [LARGE SCALE GENOMIC DNA]</scope>
</reference>
<dbReference type="AlphaFoldDB" id="A0A4C1V4M8"/>
<comment type="caution">
    <text evidence="2">The sequence shown here is derived from an EMBL/GenBank/DDBJ whole genome shotgun (WGS) entry which is preliminary data.</text>
</comment>
<evidence type="ECO:0000256" key="1">
    <source>
        <dbReference type="SAM" id="MobiDB-lite"/>
    </source>
</evidence>
<feature type="compositionally biased region" description="Low complexity" evidence="1">
    <location>
        <begin position="86"/>
        <end position="119"/>
    </location>
</feature>
<sequence>MFALYGKGSMLAEGAKSLEIKRVEGEERTGEGAGKRESLKSKIKYIPGPAVSFASRKLSVYAPPAERNNIALAVTCARTKRIRLQPGPSSGSRPAPALSSYGPHVNARPRSRASPARNRFGAVRSAVPSSLSRRRSAPTDPMTFKSNVRTLVVRPKRCSLASFPFHRSISDHGSVVPVAVLMPLLVLFGHGCDTSRNCVTLRSRYALTMRASERHASLPLGHG</sequence>
<proteinExistence type="predicted"/>
<feature type="region of interest" description="Disordered" evidence="1">
    <location>
        <begin position="83"/>
        <end position="142"/>
    </location>
</feature>